<dbReference type="InterPro" id="IPR004853">
    <property type="entry name" value="Sugar_P_trans_dom"/>
</dbReference>
<evidence type="ECO:0000256" key="4">
    <source>
        <dbReference type="ARBA" id="ARBA00023136"/>
    </source>
</evidence>
<evidence type="ECO:0000313" key="8">
    <source>
        <dbReference type="Proteomes" id="UP000747399"/>
    </source>
</evidence>
<dbReference type="InterPro" id="IPR037185">
    <property type="entry name" value="EmrE-like"/>
</dbReference>
<dbReference type="PANTHER" id="PTHR11132">
    <property type="entry name" value="SOLUTE CARRIER FAMILY 35"/>
    <property type="match status" value="1"/>
</dbReference>
<dbReference type="Pfam" id="PF03151">
    <property type="entry name" value="TPT"/>
    <property type="match status" value="1"/>
</dbReference>
<dbReference type="InterPro" id="IPR050186">
    <property type="entry name" value="TPT_transporter"/>
</dbReference>
<sequence length="401" mass="43592">MQAVLSPGFVTPVSFRRKQLVLNCLNAQPSRPLASAASTPTACREGVVLRLPKSLTASPVQHLTRGSCVIASASAASVPAEQPKLNWKLPVYIFLWYAFNIIFNIINKSTLNTFPCPWFIGTWQLIASGLFMVLLWVTRLHPTPSVDAKFFAALLPVALFHTIGHIAAVVSFSQMAVSFAHIVKSAEPVFSVALSGPLLGVGYPWYVWASLLPIVAGCSLSAMKEVSFAWNGFNNAMISNLGMVLRNIYSKKSLNDYKHIDGINLFGLISFASLLYCLPAALVIESGTWQAAWQAAATKAGQKATLQLLLWGGVFYHLYNQLSYMVLDQGISPVTFSVGNTMKRVAVVVSSVMFFRNPVSPLNWAGSFIAIAGTYLYSLATDRYAAEKKKAAAAAAEKKEQ</sequence>
<gene>
    <name evidence="7" type="ORF">Vafri_10906</name>
</gene>
<comment type="subcellular location">
    <subcellularLocation>
        <location evidence="1">Membrane</location>
        <topology evidence="1">Multi-pass membrane protein</topology>
    </subcellularLocation>
</comment>
<feature type="transmembrane region" description="Helical" evidence="5">
    <location>
        <begin position="228"/>
        <end position="245"/>
    </location>
</feature>
<evidence type="ECO:0000256" key="3">
    <source>
        <dbReference type="ARBA" id="ARBA00022989"/>
    </source>
</evidence>
<dbReference type="GO" id="GO:0016020">
    <property type="term" value="C:membrane"/>
    <property type="evidence" value="ECO:0007669"/>
    <property type="project" value="UniProtKB-SubCell"/>
</dbReference>
<organism evidence="7 8">
    <name type="scientific">Volvox africanus</name>
    <dbReference type="NCBI Taxonomy" id="51714"/>
    <lineage>
        <taxon>Eukaryota</taxon>
        <taxon>Viridiplantae</taxon>
        <taxon>Chlorophyta</taxon>
        <taxon>core chlorophytes</taxon>
        <taxon>Chlorophyceae</taxon>
        <taxon>CS clade</taxon>
        <taxon>Chlamydomonadales</taxon>
        <taxon>Volvocaceae</taxon>
        <taxon>Volvox</taxon>
    </lineage>
</organism>
<evidence type="ECO:0000256" key="2">
    <source>
        <dbReference type="ARBA" id="ARBA00022692"/>
    </source>
</evidence>
<dbReference type="Gene3D" id="1.10.3730.20">
    <property type="match status" value="1"/>
</dbReference>
<comment type="caution">
    <text evidence="7">The sequence shown here is derived from an EMBL/GenBank/DDBJ whole genome shotgun (WGS) entry which is preliminary data.</text>
</comment>
<evidence type="ECO:0000256" key="5">
    <source>
        <dbReference type="SAM" id="Phobius"/>
    </source>
</evidence>
<dbReference type="EMBL" id="BNCO01000021">
    <property type="protein sequence ID" value="GIL55355.1"/>
    <property type="molecule type" value="Genomic_DNA"/>
</dbReference>
<proteinExistence type="predicted"/>
<feature type="transmembrane region" description="Helical" evidence="5">
    <location>
        <begin position="118"/>
        <end position="138"/>
    </location>
</feature>
<evidence type="ECO:0000256" key="1">
    <source>
        <dbReference type="ARBA" id="ARBA00004141"/>
    </source>
</evidence>
<accession>A0A8J4BBD0</accession>
<dbReference type="AlphaFoldDB" id="A0A8J4BBD0"/>
<name>A0A8J4BBD0_9CHLO</name>
<protein>
    <recommendedName>
        <fullName evidence="6">Sugar phosphate transporter domain-containing protein</fullName>
    </recommendedName>
</protein>
<keyword evidence="8" id="KW-1185">Reference proteome</keyword>
<reference evidence="7" key="1">
    <citation type="journal article" date="2021" name="Proc. Natl. Acad. Sci. U.S.A.">
        <title>Three genomes in the algal genus Volvox reveal the fate of a haploid sex-determining region after a transition to homothallism.</title>
        <authorList>
            <person name="Yamamoto K."/>
            <person name="Hamaji T."/>
            <person name="Kawai-Toyooka H."/>
            <person name="Matsuzaki R."/>
            <person name="Takahashi F."/>
            <person name="Nishimura Y."/>
            <person name="Kawachi M."/>
            <person name="Noguchi H."/>
            <person name="Minakuchi Y."/>
            <person name="Umen J.G."/>
            <person name="Toyoda A."/>
            <person name="Nozaki H."/>
        </authorList>
    </citation>
    <scope>NUCLEOTIDE SEQUENCE</scope>
    <source>
        <strain evidence="7">NIES-3780</strain>
    </source>
</reference>
<feature type="transmembrane region" description="Helical" evidence="5">
    <location>
        <begin position="362"/>
        <end position="380"/>
    </location>
</feature>
<evidence type="ECO:0000313" key="7">
    <source>
        <dbReference type="EMBL" id="GIL55355.1"/>
    </source>
</evidence>
<feature type="transmembrane region" description="Helical" evidence="5">
    <location>
        <begin position="265"/>
        <end position="284"/>
    </location>
</feature>
<dbReference type="Proteomes" id="UP000747399">
    <property type="component" value="Unassembled WGS sequence"/>
</dbReference>
<keyword evidence="4 5" id="KW-0472">Membrane</keyword>
<feature type="transmembrane region" description="Helical" evidence="5">
    <location>
        <begin position="150"/>
        <end position="177"/>
    </location>
</feature>
<feature type="transmembrane region" description="Helical" evidence="5">
    <location>
        <begin position="89"/>
        <end position="106"/>
    </location>
</feature>
<keyword evidence="2 5" id="KW-0812">Transmembrane</keyword>
<evidence type="ECO:0000259" key="6">
    <source>
        <dbReference type="Pfam" id="PF03151"/>
    </source>
</evidence>
<feature type="transmembrane region" description="Helical" evidence="5">
    <location>
        <begin position="189"/>
        <end position="208"/>
    </location>
</feature>
<dbReference type="SUPFAM" id="SSF103481">
    <property type="entry name" value="Multidrug resistance efflux transporter EmrE"/>
    <property type="match status" value="2"/>
</dbReference>
<feature type="domain" description="Sugar phosphate transporter" evidence="6">
    <location>
        <begin position="88"/>
        <end position="378"/>
    </location>
</feature>
<keyword evidence="3 5" id="KW-1133">Transmembrane helix</keyword>